<keyword evidence="3" id="KW-1185">Reference proteome</keyword>
<dbReference type="AlphaFoldDB" id="A0AAE0KVZ8"/>
<reference evidence="2 3" key="1">
    <citation type="journal article" date="2015" name="Genome Biol. Evol.">
        <title>Comparative Genomics of a Bacterivorous Green Alga Reveals Evolutionary Causalities and Consequences of Phago-Mixotrophic Mode of Nutrition.</title>
        <authorList>
            <person name="Burns J.A."/>
            <person name="Paasch A."/>
            <person name="Narechania A."/>
            <person name="Kim E."/>
        </authorList>
    </citation>
    <scope>NUCLEOTIDE SEQUENCE [LARGE SCALE GENOMIC DNA]</scope>
    <source>
        <strain evidence="2 3">PLY_AMNH</strain>
    </source>
</reference>
<gene>
    <name evidence="2" type="ORF">CYMTET_28388</name>
</gene>
<dbReference type="Proteomes" id="UP001190700">
    <property type="component" value="Unassembled WGS sequence"/>
</dbReference>
<organism evidence="2 3">
    <name type="scientific">Cymbomonas tetramitiformis</name>
    <dbReference type="NCBI Taxonomy" id="36881"/>
    <lineage>
        <taxon>Eukaryota</taxon>
        <taxon>Viridiplantae</taxon>
        <taxon>Chlorophyta</taxon>
        <taxon>Pyramimonadophyceae</taxon>
        <taxon>Pyramimonadales</taxon>
        <taxon>Pyramimonadaceae</taxon>
        <taxon>Cymbomonas</taxon>
    </lineage>
</organism>
<dbReference type="EMBL" id="LGRX02015961">
    <property type="protein sequence ID" value="KAK3262772.1"/>
    <property type="molecule type" value="Genomic_DNA"/>
</dbReference>
<protein>
    <submittedName>
        <fullName evidence="2">Uncharacterized protein</fullName>
    </submittedName>
</protein>
<feature type="region of interest" description="Disordered" evidence="1">
    <location>
        <begin position="179"/>
        <end position="206"/>
    </location>
</feature>
<evidence type="ECO:0000313" key="3">
    <source>
        <dbReference type="Proteomes" id="UP001190700"/>
    </source>
</evidence>
<sequence length="824" mass="86399">MVVRGTLPGSKAQQNGQSGVFFWAHCHAIMMKNEGTGYRRDLCARLGIDPPESMYALDERLQRQKERAAALRVTQPVKRKRKVVRDAKSARNDPIEERFGYATQEVSRVSFSGPINTYRYTRYRPSARLGSLGPHSSCTKGLAMAAMGGKEKRKKFSGLLNKFSETRIKVTQRLDSHANFKGDSDHISGVENQNHPAKGAASNSRYGDMDVMMPTLSLSANINDLPASQKRGQAFLSVLHQAQARRFPSTTSSVEEATPDEAETKEKVEQSAVPAPPKVPLTSETGAAPFTGEELHCPETGALVPVAAAKKMLDPLEELKSRLLNFYPKGVEVKELLTHLKLPGAAGRKPNWMTNLQNHIAGDLQRLNARDKRICTPTFRVLLPDFRVNLPPMRPGQPLPFGQQMQRAAIQALQGLHADVAGSVRGGRLVLKNAGDLVKKSSLPLALQPVTDSLAVTKAAVTKPRASANALLGAAATQVRHQVHRLQAGAQSAGQAAGAGGTRVQPKAAQVQQEKPRFLLGKPHSEAKPGSKVREEKGGPASGILGHLAAAAVQRVMPPEKLASGKPEGIAGAGQAIAHVAETKVMGGMSSVLGTARDQVKLVSSGACALKDLTKGTLNSIVGGAVGRASVGPATSDVGAASSVAAPGPGAASGWRTKLMGSVAGNAREAMAAVGSQVLRTMEGGRQLTSAAAPAAAHGGLDASQLSQAVSITEAPKRPWSGAAAAPAKVSADAAKLGAGGAAMPAMLNVGAHAKVRLCFLLCVCIASVSRVPGSAGVLRRELGSPSLSLGPSRPSHPHVPCSGSACHGTQLRSLRFPHRFIPV</sequence>
<accession>A0AAE0KVZ8</accession>
<name>A0AAE0KVZ8_9CHLO</name>
<evidence type="ECO:0000313" key="2">
    <source>
        <dbReference type="EMBL" id="KAK3262772.1"/>
    </source>
</evidence>
<feature type="compositionally biased region" description="Polar residues" evidence="1">
    <location>
        <begin position="190"/>
        <end position="205"/>
    </location>
</feature>
<comment type="caution">
    <text evidence="2">The sequence shown here is derived from an EMBL/GenBank/DDBJ whole genome shotgun (WGS) entry which is preliminary data.</text>
</comment>
<feature type="compositionally biased region" description="Basic and acidic residues" evidence="1">
    <location>
        <begin position="179"/>
        <end position="188"/>
    </location>
</feature>
<feature type="region of interest" description="Disordered" evidence="1">
    <location>
        <begin position="246"/>
        <end position="281"/>
    </location>
</feature>
<proteinExistence type="predicted"/>
<evidence type="ECO:0000256" key="1">
    <source>
        <dbReference type="SAM" id="MobiDB-lite"/>
    </source>
</evidence>